<evidence type="ECO:0000313" key="3">
    <source>
        <dbReference type="Proteomes" id="UP001180845"/>
    </source>
</evidence>
<name>A0AAE4CP32_9ACTN</name>
<accession>A0AAE4CP32</accession>
<dbReference type="Gene3D" id="3.40.50.1820">
    <property type="entry name" value="alpha/beta hydrolase"/>
    <property type="match status" value="1"/>
</dbReference>
<sequence length="492" mass="54512">MAASEEQGKTGDPEQGQTTTPAEPADDLVSTHHTITAKDTELSYTATTGRVVLREEDHTNGKFDGHVAKAEVFMTSYVVDTAEPGSRPVTFAFNGGPGASSTWLHLGLLGPRRVLSGDAGQLAPPPYGLTDNPETLLAHSDLVFIDPISTGYSRAVKGGDPTDFHGYQRDIESVGELIRLWTTRNNRWMSPKYLAGESYGTLRAAALAEHVQTRYGMYLNGLLLISAVLDMGTIRFTEGNDLPYSLFLPTYAAIAHHHGKHGERPLREVLDEAEEFAARDYPWALARGARLSDEERADMVRRTAALTGLSEDYVDRVDLRIEHIRFFTELLRDRRLTVGRMDGRFTGWEPDAGGERFTDDPSVSGIIGAYSAAINHYLRAELNYVNDLPYEVITSRVHPWSYKEFEGSAVAVTDKLAAAMRANPYLQVHVGCGHTDGATPYFAAEHTLARLTIPQELRENIDVRYYPAGHMMYVHEPSRIKQSADLAEFLAR</sequence>
<proteinExistence type="predicted"/>
<protein>
    <submittedName>
        <fullName evidence="2">Carboxypeptidase C (Cathepsin A)</fullName>
    </submittedName>
</protein>
<feature type="compositionally biased region" description="Basic and acidic residues" evidence="1">
    <location>
        <begin position="1"/>
        <end position="12"/>
    </location>
</feature>
<dbReference type="RefSeq" id="WP_310274446.1">
    <property type="nucleotide sequence ID" value="NZ_JAVDXW010000001.1"/>
</dbReference>
<evidence type="ECO:0000256" key="1">
    <source>
        <dbReference type="SAM" id="MobiDB-lite"/>
    </source>
</evidence>
<organism evidence="2 3">
    <name type="scientific">Haloactinomyces albus</name>
    <dbReference type="NCBI Taxonomy" id="1352928"/>
    <lineage>
        <taxon>Bacteria</taxon>
        <taxon>Bacillati</taxon>
        <taxon>Actinomycetota</taxon>
        <taxon>Actinomycetes</taxon>
        <taxon>Actinopolysporales</taxon>
        <taxon>Actinopolysporaceae</taxon>
        <taxon>Haloactinomyces</taxon>
    </lineage>
</organism>
<dbReference type="GO" id="GO:0006508">
    <property type="term" value="P:proteolysis"/>
    <property type="evidence" value="ECO:0007669"/>
    <property type="project" value="InterPro"/>
</dbReference>
<dbReference type="SUPFAM" id="SSF53474">
    <property type="entry name" value="alpha/beta-Hydrolases"/>
    <property type="match status" value="1"/>
</dbReference>
<evidence type="ECO:0000313" key="2">
    <source>
        <dbReference type="EMBL" id="MDR7302697.1"/>
    </source>
</evidence>
<dbReference type="Pfam" id="PF00450">
    <property type="entry name" value="Peptidase_S10"/>
    <property type="match status" value="1"/>
</dbReference>
<dbReference type="InterPro" id="IPR029058">
    <property type="entry name" value="AB_hydrolase_fold"/>
</dbReference>
<keyword evidence="2" id="KW-0121">Carboxypeptidase</keyword>
<feature type="region of interest" description="Disordered" evidence="1">
    <location>
        <begin position="1"/>
        <end position="29"/>
    </location>
</feature>
<keyword evidence="2" id="KW-0378">Hydrolase</keyword>
<comment type="caution">
    <text evidence="2">The sequence shown here is derived from an EMBL/GenBank/DDBJ whole genome shotgun (WGS) entry which is preliminary data.</text>
</comment>
<reference evidence="2" key="1">
    <citation type="submission" date="2023-07" db="EMBL/GenBank/DDBJ databases">
        <title>Sequencing the genomes of 1000 actinobacteria strains.</title>
        <authorList>
            <person name="Klenk H.-P."/>
        </authorList>
    </citation>
    <scope>NUCLEOTIDE SEQUENCE</scope>
    <source>
        <strain evidence="2">DSM 45977</strain>
    </source>
</reference>
<dbReference type="Proteomes" id="UP001180845">
    <property type="component" value="Unassembled WGS sequence"/>
</dbReference>
<dbReference type="InterPro" id="IPR001563">
    <property type="entry name" value="Peptidase_S10"/>
</dbReference>
<dbReference type="EMBL" id="JAVDXW010000001">
    <property type="protein sequence ID" value="MDR7302697.1"/>
    <property type="molecule type" value="Genomic_DNA"/>
</dbReference>
<gene>
    <name evidence="2" type="ORF">JOF55_002878</name>
</gene>
<dbReference type="AlphaFoldDB" id="A0AAE4CP32"/>
<keyword evidence="2" id="KW-0645">Protease</keyword>
<keyword evidence="3" id="KW-1185">Reference proteome</keyword>
<dbReference type="GO" id="GO:0004185">
    <property type="term" value="F:serine-type carboxypeptidase activity"/>
    <property type="evidence" value="ECO:0007669"/>
    <property type="project" value="InterPro"/>
</dbReference>